<dbReference type="GeneID" id="110789441"/>
<dbReference type="PROSITE" id="PS51294">
    <property type="entry name" value="HTH_MYB"/>
    <property type="match status" value="2"/>
</dbReference>
<feature type="domain" description="HTH myb-type" evidence="5">
    <location>
        <begin position="214"/>
        <end position="269"/>
    </location>
</feature>
<feature type="domain" description="Myb-like" evidence="4">
    <location>
        <begin position="214"/>
        <end position="265"/>
    </location>
</feature>
<evidence type="ECO:0000256" key="2">
    <source>
        <dbReference type="ARBA" id="ARBA00023242"/>
    </source>
</evidence>
<sequence length="475" mass="53435">MDFDANYREKFPSHLPLFFPENNYSKPPRNDQFSLEEANLSLKGNTNFLQDLHPLENFDLNLDLDGSSSASNALFPIQPNSLEPYDLNYNSTFGCFPNFELYETKPFANHAPNNNNNVALGSNLIDNYNQSGGGLGILGHSQFINPINNMISSPSPQSYNPFCYYDLGLTRSSYRLSDEDSSTTPQNDATVVVPSRLSAATTVRKGGKDHRKKKSTVVKGQWTMEEDRLLIQLVGRYGVRKWSQIAQLLNGRVGKQCRERWHNHLKPDIKKDVWSEEEDRVLIESHIEIGNKWAEIAKKLPGRTENSIKNHWNATKRRQFSRRKCKSKYPRQSSLLQEYIKSLTLETINAGCRKKPISFNNNQLLLPNNDDQTGSSNSSSSDPLIAPEYDFSEVPDFNFDAQMFEESSIDSLLDYAPPNNDHGGGGGGGGGGDGGGRGFFEIVDDSQIGLGPRMMVQHEVKKEFDLVEMINHVNL</sequence>
<dbReference type="GO" id="GO:0006355">
    <property type="term" value="P:regulation of DNA-templated transcription"/>
    <property type="evidence" value="ECO:0000318"/>
    <property type="project" value="GO_Central"/>
</dbReference>
<evidence type="ECO:0000259" key="5">
    <source>
        <dbReference type="PROSITE" id="PS51294"/>
    </source>
</evidence>
<dbReference type="InterPro" id="IPR017930">
    <property type="entry name" value="Myb_dom"/>
</dbReference>
<reference evidence="7" key="2">
    <citation type="submission" date="2025-08" db="UniProtKB">
        <authorList>
            <consortium name="RefSeq"/>
        </authorList>
    </citation>
    <scope>IDENTIFICATION</scope>
    <source>
        <tissue evidence="7">Leaf</tissue>
    </source>
</reference>
<feature type="domain" description="Myb-like" evidence="4">
    <location>
        <begin position="266"/>
        <end position="316"/>
    </location>
</feature>
<evidence type="ECO:0000259" key="4">
    <source>
        <dbReference type="PROSITE" id="PS50090"/>
    </source>
</evidence>
<organism evidence="6 7">
    <name type="scientific">Spinacia oleracea</name>
    <name type="common">Spinach</name>
    <dbReference type="NCBI Taxonomy" id="3562"/>
    <lineage>
        <taxon>Eukaryota</taxon>
        <taxon>Viridiplantae</taxon>
        <taxon>Streptophyta</taxon>
        <taxon>Embryophyta</taxon>
        <taxon>Tracheophyta</taxon>
        <taxon>Spermatophyta</taxon>
        <taxon>Magnoliopsida</taxon>
        <taxon>eudicotyledons</taxon>
        <taxon>Gunneridae</taxon>
        <taxon>Pentapetalae</taxon>
        <taxon>Caryophyllales</taxon>
        <taxon>Chenopodiaceae</taxon>
        <taxon>Chenopodioideae</taxon>
        <taxon>Anserineae</taxon>
        <taxon>Spinacia</taxon>
    </lineage>
</organism>
<evidence type="ECO:0000256" key="1">
    <source>
        <dbReference type="ARBA" id="ARBA00004123"/>
    </source>
</evidence>
<dbReference type="GO" id="GO:0005634">
    <property type="term" value="C:nucleus"/>
    <property type="evidence" value="ECO:0000318"/>
    <property type="project" value="GO_Central"/>
</dbReference>
<feature type="region of interest" description="Disordered" evidence="3">
    <location>
        <begin position="416"/>
        <end position="438"/>
    </location>
</feature>
<dbReference type="Proteomes" id="UP000813463">
    <property type="component" value="Chromosome 5"/>
</dbReference>
<accession>A0A9R0IIH0</accession>
<keyword evidence="2" id="KW-0539">Nucleus</keyword>
<dbReference type="KEGG" id="soe:110789441"/>
<evidence type="ECO:0000256" key="3">
    <source>
        <dbReference type="SAM" id="MobiDB-lite"/>
    </source>
</evidence>
<gene>
    <name evidence="7" type="primary">LOC110789441</name>
</gene>
<dbReference type="InterPro" id="IPR009057">
    <property type="entry name" value="Homeodomain-like_sf"/>
</dbReference>
<dbReference type="AlphaFoldDB" id="A0A9R0IIH0"/>
<dbReference type="GO" id="GO:0000981">
    <property type="term" value="F:DNA-binding transcription factor activity, RNA polymerase II-specific"/>
    <property type="evidence" value="ECO:0000318"/>
    <property type="project" value="GO_Central"/>
</dbReference>
<dbReference type="PANTHER" id="PTHR45614:SF285">
    <property type="entry name" value="TRANSCRIPTION FACTOR MYB98"/>
    <property type="match status" value="1"/>
</dbReference>
<dbReference type="PANTHER" id="PTHR45614">
    <property type="entry name" value="MYB PROTEIN-RELATED"/>
    <property type="match status" value="1"/>
</dbReference>
<dbReference type="InterPro" id="IPR050560">
    <property type="entry name" value="MYB_TF"/>
</dbReference>
<comment type="subcellular location">
    <subcellularLocation>
        <location evidence="1">Nucleus</location>
    </subcellularLocation>
</comment>
<feature type="compositionally biased region" description="Low complexity" evidence="3">
    <location>
        <begin position="363"/>
        <end position="381"/>
    </location>
</feature>
<dbReference type="Gene3D" id="1.10.10.60">
    <property type="entry name" value="Homeodomain-like"/>
    <property type="match status" value="2"/>
</dbReference>
<dbReference type="RefSeq" id="XP_021849796.2">
    <property type="nucleotide sequence ID" value="XM_021994104.2"/>
</dbReference>
<dbReference type="InterPro" id="IPR001005">
    <property type="entry name" value="SANT/Myb"/>
</dbReference>
<dbReference type="PROSITE" id="PS50090">
    <property type="entry name" value="MYB_LIKE"/>
    <property type="match status" value="2"/>
</dbReference>
<dbReference type="CDD" id="cd00167">
    <property type="entry name" value="SANT"/>
    <property type="match status" value="2"/>
</dbReference>
<evidence type="ECO:0000313" key="7">
    <source>
        <dbReference type="RefSeq" id="XP_021849796.2"/>
    </source>
</evidence>
<reference evidence="6" key="1">
    <citation type="journal article" date="2021" name="Nat. Commun.">
        <title>Genomic analyses provide insights into spinach domestication and the genetic basis of agronomic traits.</title>
        <authorList>
            <person name="Cai X."/>
            <person name="Sun X."/>
            <person name="Xu C."/>
            <person name="Sun H."/>
            <person name="Wang X."/>
            <person name="Ge C."/>
            <person name="Zhang Z."/>
            <person name="Wang Q."/>
            <person name="Fei Z."/>
            <person name="Jiao C."/>
            <person name="Wang Q."/>
        </authorList>
    </citation>
    <scope>NUCLEOTIDE SEQUENCE [LARGE SCALE GENOMIC DNA]</scope>
    <source>
        <strain evidence="6">cv. Varoflay</strain>
    </source>
</reference>
<protein>
    <submittedName>
        <fullName evidence="7">Transcription factor MYB98-like</fullName>
    </submittedName>
</protein>
<dbReference type="SUPFAM" id="SSF46689">
    <property type="entry name" value="Homeodomain-like"/>
    <property type="match status" value="1"/>
</dbReference>
<proteinExistence type="predicted"/>
<evidence type="ECO:0000313" key="6">
    <source>
        <dbReference type="Proteomes" id="UP000813463"/>
    </source>
</evidence>
<dbReference type="GO" id="GO:0000978">
    <property type="term" value="F:RNA polymerase II cis-regulatory region sequence-specific DNA binding"/>
    <property type="evidence" value="ECO:0000318"/>
    <property type="project" value="GO_Central"/>
</dbReference>
<dbReference type="SMART" id="SM00717">
    <property type="entry name" value="SANT"/>
    <property type="match status" value="2"/>
</dbReference>
<feature type="domain" description="HTH myb-type" evidence="5">
    <location>
        <begin position="270"/>
        <end position="320"/>
    </location>
</feature>
<name>A0A9R0IIH0_SPIOL</name>
<feature type="region of interest" description="Disordered" evidence="3">
    <location>
        <begin position="363"/>
        <end position="387"/>
    </location>
</feature>
<dbReference type="Pfam" id="PF13921">
    <property type="entry name" value="Myb_DNA-bind_6"/>
    <property type="match status" value="1"/>
</dbReference>
<feature type="compositionally biased region" description="Gly residues" evidence="3">
    <location>
        <begin position="422"/>
        <end position="438"/>
    </location>
</feature>
<keyword evidence="6" id="KW-1185">Reference proteome</keyword>